<organism evidence="1 2">
    <name type="scientific">Clostridium felsineum</name>
    <dbReference type="NCBI Taxonomy" id="36839"/>
    <lineage>
        <taxon>Bacteria</taxon>
        <taxon>Bacillati</taxon>
        <taxon>Bacillota</taxon>
        <taxon>Clostridia</taxon>
        <taxon>Eubacteriales</taxon>
        <taxon>Clostridiaceae</taxon>
        <taxon>Clostridium</taxon>
    </lineage>
</organism>
<dbReference type="RefSeq" id="WP_077836233.1">
    <property type="nucleotide sequence ID" value="NZ_CP096983.1"/>
</dbReference>
<dbReference type="Proteomes" id="UP000190951">
    <property type="component" value="Chromosome"/>
</dbReference>
<name>A0A1S8L5P2_9CLOT</name>
<evidence type="ECO:0000313" key="2">
    <source>
        <dbReference type="Proteomes" id="UP000190951"/>
    </source>
</evidence>
<keyword evidence="2" id="KW-1185">Reference proteome</keyword>
<dbReference type="AlphaFoldDB" id="A0A1S8L5P2"/>
<sequence>MNKKTRNLKKHYRGVKRDLREFNIDMSKESWYGMWHIHLDWDGITSTSDKHRKLHILYYVKIFDKIYNQTKGITREFQTWIYLNEHDGVDDALYFHTENPECDFPYRLDNIEWNVQIPPILKNLLDLSNFNIGRLKSEKENKHSYIIEKKGLGLRINKK</sequence>
<reference evidence="1 2" key="1">
    <citation type="submission" date="2022-04" db="EMBL/GenBank/DDBJ databases">
        <title>Genome sequence of C. roseum typestrain.</title>
        <authorList>
            <person name="Poehlein A."/>
            <person name="Schoch T."/>
            <person name="Duerre P."/>
            <person name="Daniel R."/>
        </authorList>
    </citation>
    <scope>NUCLEOTIDE SEQUENCE [LARGE SCALE GENOMIC DNA]</scope>
    <source>
        <strain evidence="1 2">DSM 7320</strain>
    </source>
</reference>
<gene>
    <name evidence="1" type="ORF">CROST_018690</name>
</gene>
<dbReference type="STRING" id="84029.CROST_14370"/>
<proteinExistence type="predicted"/>
<dbReference type="EMBL" id="CP096983">
    <property type="protein sequence ID" value="URZ11152.1"/>
    <property type="molecule type" value="Genomic_DNA"/>
</dbReference>
<evidence type="ECO:0000313" key="1">
    <source>
        <dbReference type="EMBL" id="URZ11152.1"/>
    </source>
</evidence>
<dbReference type="KEGG" id="crw:CROST_018690"/>
<protein>
    <submittedName>
        <fullName evidence="1">Uncharacterized protein</fullName>
    </submittedName>
</protein>
<accession>A0A1S8L5P2</accession>